<feature type="region of interest" description="Disordered" evidence="1">
    <location>
        <begin position="72"/>
        <end position="93"/>
    </location>
</feature>
<evidence type="ECO:0000256" key="1">
    <source>
        <dbReference type="SAM" id="MobiDB-lite"/>
    </source>
</evidence>
<reference evidence="3" key="1">
    <citation type="submission" date="2024-07" db="EMBL/GenBank/DDBJ databases">
        <title>Two chromosome-level genome assemblies of Korean endemic species Abeliophyllum distichum and Forsythia ovata (Oleaceae).</title>
        <authorList>
            <person name="Jang H."/>
        </authorList>
    </citation>
    <scope>NUCLEOTIDE SEQUENCE [LARGE SCALE GENOMIC DNA]</scope>
</reference>
<accession>A0ABD1X881</accession>
<dbReference type="EMBL" id="JBFOLJ010000001">
    <property type="protein sequence ID" value="KAL2558124.1"/>
    <property type="molecule type" value="Genomic_DNA"/>
</dbReference>
<dbReference type="Proteomes" id="UP001604277">
    <property type="component" value="Unassembled WGS sequence"/>
</dbReference>
<sequence>MGMRAACCNSKVVSIEFYGYVVLTYLITPSAAINYRLNQLPFPLKISLKASELSTPIRHKTQGMEATARLPIKGKPPLVDSSNSSAHKRGKLASSVSKSVGVLDLSDKKPVKPPIRLSVSSKLTARPAPRTIDKLSFQFQVPNSKPPCEDGKDPVPELPLRVKDLPVINEPNEEMFYQPRLRQK</sequence>
<evidence type="ECO:0000313" key="2">
    <source>
        <dbReference type="EMBL" id="KAL2558124.1"/>
    </source>
</evidence>
<protein>
    <submittedName>
        <fullName evidence="2">Uncharacterized protein</fullName>
    </submittedName>
</protein>
<gene>
    <name evidence="2" type="ORF">Fot_02863</name>
</gene>
<name>A0ABD1X881_9LAMI</name>
<evidence type="ECO:0000313" key="3">
    <source>
        <dbReference type="Proteomes" id="UP001604277"/>
    </source>
</evidence>
<keyword evidence="3" id="KW-1185">Reference proteome</keyword>
<organism evidence="2 3">
    <name type="scientific">Forsythia ovata</name>
    <dbReference type="NCBI Taxonomy" id="205694"/>
    <lineage>
        <taxon>Eukaryota</taxon>
        <taxon>Viridiplantae</taxon>
        <taxon>Streptophyta</taxon>
        <taxon>Embryophyta</taxon>
        <taxon>Tracheophyta</taxon>
        <taxon>Spermatophyta</taxon>
        <taxon>Magnoliopsida</taxon>
        <taxon>eudicotyledons</taxon>
        <taxon>Gunneridae</taxon>
        <taxon>Pentapetalae</taxon>
        <taxon>asterids</taxon>
        <taxon>lamiids</taxon>
        <taxon>Lamiales</taxon>
        <taxon>Oleaceae</taxon>
        <taxon>Forsythieae</taxon>
        <taxon>Forsythia</taxon>
    </lineage>
</organism>
<proteinExistence type="predicted"/>
<dbReference type="AlphaFoldDB" id="A0ABD1X881"/>
<comment type="caution">
    <text evidence="2">The sequence shown here is derived from an EMBL/GenBank/DDBJ whole genome shotgun (WGS) entry which is preliminary data.</text>
</comment>